<feature type="region of interest" description="Disordered" evidence="1">
    <location>
        <begin position="178"/>
        <end position="198"/>
    </location>
</feature>
<evidence type="ECO:0000313" key="3">
    <source>
        <dbReference type="Proteomes" id="UP000799770"/>
    </source>
</evidence>
<sequence>MLVERLPRDSSGIKANSRRQRFRLVRDTPTKRSGGSVQPTIIYDMISYVARKRKGEDALEHRNLSGASKRTCQRHAMGVRNTVGTVSPELSPARMSKAIGMALQRREGFNFHSVPTRGFISKRTRLQCNRNPATDPSSAQPSSIDTASRTGLSTNARDNSGVTKAAFAAKCRACVAHSGRSPDGANAAPPRWSQAHHRPHWRRESLAQAMCNLTRLIPTPVS</sequence>
<dbReference type="Proteomes" id="UP000799770">
    <property type="component" value="Unassembled WGS sequence"/>
</dbReference>
<organism evidence="2 3">
    <name type="scientific">Lophiotrema nucula</name>
    <dbReference type="NCBI Taxonomy" id="690887"/>
    <lineage>
        <taxon>Eukaryota</taxon>
        <taxon>Fungi</taxon>
        <taxon>Dikarya</taxon>
        <taxon>Ascomycota</taxon>
        <taxon>Pezizomycotina</taxon>
        <taxon>Dothideomycetes</taxon>
        <taxon>Pleosporomycetidae</taxon>
        <taxon>Pleosporales</taxon>
        <taxon>Lophiotremataceae</taxon>
        <taxon>Lophiotrema</taxon>
    </lineage>
</organism>
<proteinExistence type="predicted"/>
<feature type="region of interest" description="Disordered" evidence="1">
    <location>
        <begin position="128"/>
        <end position="158"/>
    </location>
</feature>
<evidence type="ECO:0000313" key="2">
    <source>
        <dbReference type="EMBL" id="KAF2107704.1"/>
    </source>
</evidence>
<feature type="region of interest" description="Disordered" evidence="1">
    <location>
        <begin position="1"/>
        <end position="23"/>
    </location>
</feature>
<name>A0A6A5YLX2_9PLEO</name>
<reference evidence="2" key="1">
    <citation type="journal article" date="2020" name="Stud. Mycol.">
        <title>101 Dothideomycetes genomes: a test case for predicting lifestyles and emergence of pathogens.</title>
        <authorList>
            <person name="Haridas S."/>
            <person name="Albert R."/>
            <person name="Binder M."/>
            <person name="Bloem J."/>
            <person name="Labutti K."/>
            <person name="Salamov A."/>
            <person name="Andreopoulos B."/>
            <person name="Baker S."/>
            <person name="Barry K."/>
            <person name="Bills G."/>
            <person name="Bluhm B."/>
            <person name="Cannon C."/>
            <person name="Castanera R."/>
            <person name="Culley D."/>
            <person name="Daum C."/>
            <person name="Ezra D."/>
            <person name="Gonzalez J."/>
            <person name="Henrissat B."/>
            <person name="Kuo A."/>
            <person name="Liang C."/>
            <person name="Lipzen A."/>
            <person name="Lutzoni F."/>
            <person name="Magnuson J."/>
            <person name="Mondo S."/>
            <person name="Nolan M."/>
            <person name="Ohm R."/>
            <person name="Pangilinan J."/>
            <person name="Park H.-J."/>
            <person name="Ramirez L."/>
            <person name="Alfaro M."/>
            <person name="Sun H."/>
            <person name="Tritt A."/>
            <person name="Yoshinaga Y."/>
            <person name="Zwiers L.-H."/>
            <person name="Turgeon B."/>
            <person name="Goodwin S."/>
            <person name="Spatafora J."/>
            <person name="Crous P."/>
            <person name="Grigoriev I."/>
        </authorList>
    </citation>
    <scope>NUCLEOTIDE SEQUENCE</scope>
    <source>
        <strain evidence="2">CBS 627.86</strain>
    </source>
</reference>
<evidence type="ECO:0000256" key="1">
    <source>
        <dbReference type="SAM" id="MobiDB-lite"/>
    </source>
</evidence>
<protein>
    <submittedName>
        <fullName evidence="2">Uncharacterized protein</fullName>
    </submittedName>
</protein>
<gene>
    <name evidence="2" type="ORF">BDV96DRAFT_606259</name>
</gene>
<accession>A0A6A5YLX2</accession>
<keyword evidence="3" id="KW-1185">Reference proteome</keyword>
<dbReference type="AlphaFoldDB" id="A0A6A5YLX2"/>
<dbReference type="EMBL" id="ML977352">
    <property type="protein sequence ID" value="KAF2107704.1"/>
    <property type="molecule type" value="Genomic_DNA"/>
</dbReference>